<feature type="domain" description="Gcp-like" evidence="10">
    <location>
        <begin position="40"/>
        <end position="333"/>
    </location>
</feature>
<keyword evidence="4 8" id="KW-0479">Metal-binding</keyword>
<evidence type="ECO:0000256" key="1">
    <source>
        <dbReference type="ARBA" id="ARBA00022490"/>
    </source>
</evidence>
<dbReference type="GO" id="GO:0005737">
    <property type="term" value="C:cytoplasm"/>
    <property type="evidence" value="ECO:0007669"/>
    <property type="project" value="UniProtKB-SubCell"/>
</dbReference>
<keyword evidence="5 8" id="KW-0408">Iron</keyword>
<evidence type="ECO:0000256" key="5">
    <source>
        <dbReference type="ARBA" id="ARBA00023004"/>
    </source>
</evidence>
<dbReference type="GO" id="GO:0061711">
    <property type="term" value="F:tRNA N(6)-L-threonylcarbamoyladenine synthase activity"/>
    <property type="evidence" value="ECO:0007669"/>
    <property type="project" value="UniProtKB-EC"/>
</dbReference>
<feature type="region of interest" description="Disordered" evidence="9">
    <location>
        <begin position="346"/>
        <end position="375"/>
    </location>
</feature>
<dbReference type="Gene3D" id="3.30.420.40">
    <property type="match status" value="2"/>
</dbReference>
<keyword evidence="3 8" id="KW-0819">tRNA processing</keyword>
<feature type="compositionally biased region" description="Basic and acidic residues" evidence="9">
    <location>
        <begin position="348"/>
        <end position="358"/>
    </location>
</feature>
<evidence type="ECO:0000256" key="7">
    <source>
        <dbReference type="ARBA" id="ARBA00048117"/>
    </source>
</evidence>
<feature type="binding site" evidence="8">
    <location>
        <position position="326"/>
    </location>
    <ligand>
        <name>Fe cation</name>
        <dbReference type="ChEBI" id="CHEBI:24875"/>
    </ligand>
</feature>
<dbReference type="SUPFAM" id="SSF53067">
    <property type="entry name" value="Actin-like ATPase domain"/>
    <property type="match status" value="2"/>
</dbReference>
<gene>
    <name evidence="8 11" type="primary">tsaD</name>
    <name evidence="11" type="ORF">PH603_03235</name>
</gene>
<feature type="binding site" evidence="8">
    <location>
        <position position="127"/>
    </location>
    <ligand>
        <name>Fe cation</name>
        <dbReference type="ChEBI" id="CHEBI:24875"/>
    </ligand>
</feature>
<evidence type="ECO:0000256" key="8">
    <source>
        <dbReference type="HAMAP-Rule" id="MF_01445"/>
    </source>
</evidence>
<feature type="binding site" evidence="8">
    <location>
        <position position="199"/>
    </location>
    <ligand>
        <name>substrate</name>
    </ligand>
</feature>
<proteinExistence type="inferred from homology"/>
<dbReference type="CDD" id="cd24133">
    <property type="entry name" value="ASKHA_NBD_TsaD_bac"/>
    <property type="match status" value="1"/>
</dbReference>
<feature type="binding site" evidence="8">
    <location>
        <position position="298"/>
    </location>
    <ligand>
        <name>substrate</name>
    </ligand>
</feature>
<evidence type="ECO:0000256" key="6">
    <source>
        <dbReference type="ARBA" id="ARBA00023315"/>
    </source>
</evidence>
<reference evidence="11" key="1">
    <citation type="submission" date="2023-01" db="EMBL/GenBank/DDBJ databases">
        <title>The genome sequence of Kordiimonadaceae bacterium 6D33.</title>
        <authorList>
            <person name="Liu Y."/>
        </authorList>
    </citation>
    <scope>NUCLEOTIDE SEQUENCE</scope>
    <source>
        <strain evidence="11">6D33</strain>
    </source>
</reference>
<accession>A0AAE9XTV4</accession>
<feature type="binding site" evidence="8">
    <location>
        <position position="195"/>
    </location>
    <ligand>
        <name>substrate</name>
    </ligand>
</feature>
<dbReference type="InterPro" id="IPR017861">
    <property type="entry name" value="KAE1/TsaD"/>
</dbReference>
<comment type="similarity">
    <text evidence="8">Belongs to the KAE1 / TsaD family.</text>
</comment>
<comment type="cofactor">
    <cofactor evidence="8">
        <name>Fe(2+)</name>
        <dbReference type="ChEBI" id="CHEBI:29033"/>
    </cofactor>
    <text evidence="8">Binds 1 Fe(2+) ion per subunit.</text>
</comment>
<organism evidence="11 12">
    <name type="scientific">Gimibacter soli</name>
    <dbReference type="NCBI Taxonomy" id="3024400"/>
    <lineage>
        <taxon>Bacteria</taxon>
        <taxon>Pseudomonadati</taxon>
        <taxon>Pseudomonadota</taxon>
        <taxon>Alphaproteobacteria</taxon>
        <taxon>Kordiimonadales</taxon>
        <taxon>Temperatibacteraceae</taxon>
        <taxon>Gimibacter</taxon>
    </lineage>
</organism>
<evidence type="ECO:0000313" key="11">
    <source>
        <dbReference type="EMBL" id="WCL54771.1"/>
    </source>
</evidence>
<dbReference type="AlphaFoldDB" id="A0AAE9XTV4"/>
<evidence type="ECO:0000313" key="12">
    <source>
        <dbReference type="Proteomes" id="UP001217500"/>
    </source>
</evidence>
<dbReference type="HAMAP" id="MF_01445">
    <property type="entry name" value="TsaD"/>
    <property type="match status" value="1"/>
</dbReference>
<feature type="binding site" evidence="8">
    <location>
        <position position="131"/>
    </location>
    <ligand>
        <name>Fe cation</name>
        <dbReference type="ChEBI" id="CHEBI:24875"/>
    </ligand>
</feature>
<dbReference type="GO" id="GO:0002949">
    <property type="term" value="P:tRNA threonylcarbamoyladenosine modification"/>
    <property type="evidence" value="ECO:0007669"/>
    <property type="project" value="UniProtKB-UniRule"/>
</dbReference>
<keyword evidence="1 8" id="KW-0963">Cytoplasm</keyword>
<comment type="catalytic activity">
    <reaction evidence="7 8">
        <text>L-threonylcarbamoyladenylate + adenosine(37) in tRNA = N(6)-L-threonylcarbamoyladenosine(37) in tRNA + AMP + H(+)</text>
        <dbReference type="Rhea" id="RHEA:37059"/>
        <dbReference type="Rhea" id="RHEA-COMP:10162"/>
        <dbReference type="Rhea" id="RHEA-COMP:10163"/>
        <dbReference type="ChEBI" id="CHEBI:15378"/>
        <dbReference type="ChEBI" id="CHEBI:73682"/>
        <dbReference type="ChEBI" id="CHEBI:74411"/>
        <dbReference type="ChEBI" id="CHEBI:74418"/>
        <dbReference type="ChEBI" id="CHEBI:456215"/>
        <dbReference type="EC" id="2.3.1.234"/>
    </reaction>
</comment>
<dbReference type="InterPro" id="IPR043129">
    <property type="entry name" value="ATPase_NBD"/>
</dbReference>
<evidence type="ECO:0000259" key="10">
    <source>
        <dbReference type="Pfam" id="PF00814"/>
    </source>
</evidence>
<dbReference type="KEGG" id="gso:PH603_03235"/>
<dbReference type="Pfam" id="PF00814">
    <property type="entry name" value="TsaD"/>
    <property type="match status" value="1"/>
</dbReference>
<dbReference type="InterPro" id="IPR022450">
    <property type="entry name" value="TsaD"/>
</dbReference>
<comment type="subcellular location">
    <subcellularLocation>
        <location evidence="8">Cytoplasm</location>
    </subcellularLocation>
</comment>
<dbReference type="NCBIfam" id="TIGR03723">
    <property type="entry name" value="T6A_TsaD_YgjD"/>
    <property type="match status" value="1"/>
</dbReference>
<dbReference type="PANTHER" id="PTHR11735">
    <property type="entry name" value="TRNA N6-ADENOSINE THREONYLCARBAMOYLTRANSFERASE"/>
    <property type="match status" value="1"/>
</dbReference>
<dbReference type="EMBL" id="CP116805">
    <property type="protein sequence ID" value="WCL54771.1"/>
    <property type="molecule type" value="Genomic_DNA"/>
</dbReference>
<dbReference type="FunFam" id="3.30.420.40:FF:000040">
    <property type="entry name" value="tRNA N6-adenosine threonylcarbamoyltransferase"/>
    <property type="match status" value="1"/>
</dbReference>
<keyword evidence="12" id="KW-1185">Reference proteome</keyword>
<keyword evidence="6 8" id="KW-0012">Acyltransferase</keyword>
<name>A0AAE9XTV4_9PROT</name>
<feature type="binding site" evidence="8">
    <location>
        <begin position="149"/>
        <end position="153"/>
    </location>
    <ligand>
        <name>substrate</name>
    </ligand>
</feature>
<evidence type="ECO:0000256" key="9">
    <source>
        <dbReference type="SAM" id="MobiDB-lite"/>
    </source>
</evidence>
<protein>
    <recommendedName>
        <fullName evidence="8">tRNA N6-adenosine threonylcarbamoyltransferase</fullName>
        <ecNumber evidence="8">2.3.1.234</ecNumber>
    </recommendedName>
    <alternativeName>
        <fullName evidence="8">N6-L-threonylcarbamoyladenine synthase</fullName>
        <shortName evidence="8">t(6)A synthase</shortName>
    </alternativeName>
    <alternativeName>
        <fullName evidence="8">t(6)A37 threonylcarbamoyladenosine biosynthesis protein TsaD</fullName>
    </alternativeName>
    <alternativeName>
        <fullName evidence="8">tRNA threonylcarbamoyladenosine biosynthesis protein TsaD</fullName>
    </alternativeName>
</protein>
<dbReference type="PANTHER" id="PTHR11735:SF6">
    <property type="entry name" value="TRNA N6-ADENOSINE THREONYLCARBAMOYLTRANSFERASE, MITOCHONDRIAL"/>
    <property type="match status" value="1"/>
</dbReference>
<dbReference type="EC" id="2.3.1.234" evidence="8"/>
<dbReference type="NCBIfam" id="TIGR00329">
    <property type="entry name" value="gcp_kae1"/>
    <property type="match status" value="1"/>
</dbReference>
<evidence type="ECO:0000256" key="2">
    <source>
        <dbReference type="ARBA" id="ARBA00022679"/>
    </source>
</evidence>
<comment type="function">
    <text evidence="8">Required for the formation of a threonylcarbamoyl group on adenosine at position 37 (t(6)A37) in tRNAs that read codons beginning with adenine. Is involved in the transfer of the threonylcarbamoyl moiety of threonylcarbamoyl-AMP (TC-AMP) to the N6 group of A37, together with TsaE and TsaB. TsaD likely plays a direct catalytic role in this reaction.</text>
</comment>
<dbReference type="PRINTS" id="PR00789">
    <property type="entry name" value="OSIALOPTASE"/>
</dbReference>
<dbReference type="GO" id="GO:0005506">
    <property type="term" value="F:iron ion binding"/>
    <property type="evidence" value="ECO:0007669"/>
    <property type="project" value="UniProtKB-UniRule"/>
</dbReference>
<evidence type="ECO:0000256" key="4">
    <source>
        <dbReference type="ARBA" id="ARBA00022723"/>
    </source>
</evidence>
<dbReference type="InterPro" id="IPR000905">
    <property type="entry name" value="Gcp-like_dom"/>
</dbReference>
<keyword evidence="2 8" id="KW-0808">Transferase</keyword>
<sequence>MTEPRQKIAFTRPLVLGIETSCDETAAAIVSADADPAKRLVAHRVLSQIEDHADYGGVVPEIAARHHISHLDRLLAALMEDAGLSFDDIDAVAATTGPGLVGGLMVGVMTAKAIAMAAGKPFISVNHLEGHALTVRLTGEVEFPFLLVLMSGGHCQILDVTGIGQYRRLGTTIDDAAGEAFDKTAKLLGLGYPGGPAVEAAALEGDADRFDLPRPLLGKPGADFSFSGLKTAVRRAAEACVAKHGILLKQDRADICAGFQKAIGDCLVDRLRHAIADFREVHGDGTFPLVVAGGVAANKALRTRLTAVAEETGMVFHAPPMALCTDNGAMIAWAGLERFIAEPDIDDRDVSPRPRWPLDSDAEPLVGAGRKGAKA</sequence>
<feature type="binding site" evidence="8">
    <location>
        <position position="182"/>
    </location>
    <ligand>
        <name>substrate</name>
    </ligand>
</feature>
<dbReference type="Proteomes" id="UP001217500">
    <property type="component" value="Chromosome"/>
</dbReference>
<evidence type="ECO:0000256" key="3">
    <source>
        <dbReference type="ARBA" id="ARBA00022694"/>
    </source>
</evidence>
<dbReference type="RefSeq" id="WP_289504490.1">
    <property type="nucleotide sequence ID" value="NZ_CP116805.1"/>
</dbReference>